<dbReference type="InterPro" id="IPR036047">
    <property type="entry name" value="F-box-like_dom_sf"/>
</dbReference>
<organism evidence="2 3">
    <name type="scientific">Senna tora</name>
    <dbReference type="NCBI Taxonomy" id="362788"/>
    <lineage>
        <taxon>Eukaryota</taxon>
        <taxon>Viridiplantae</taxon>
        <taxon>Streptophyta</taxon>
        <taxon>Embryophyta</taxon>
        <taxon>Tracheophyta</taxon>
        <taxon>Spermatophyta</taxon>
        <taxon>Magnoliopsida</taxon>
        <taxon>eudicotyledons</taxon>
        <taxon>Gunneridae</taxon>
        <taxon>Pentapetalae</taxon>
        <taxon>rosids</taxon>
        <taxon>fabids</taxon>
        <taxon>Fabales</taxon>
        <taxon>Fabaceae</taxon>
        <taxon>Caesalpinioideae</taxon>
        <taxon>Cassia clade</taxon>
        <taxon>Senna</taxon>
    </lineage>
</organism>
<dbReference type="EMBL" id="JAAIUW010000006">
    <property type="protein sequence ID" value="KAF7828704.1"/>
    <property type="molecule type" value="Genomic_DNA"/>
</dbReference>
<dbReference type="Proteomes" id="UP000634136">
    <property type="component" value="Unassembled WGS sequence"/>
</dbReference>
<evidence type="ECO:0000313" key="2">
    <source>
        <dbReference type="EMBL" id="KAF7828704.1"/>
    </source>
</evidence>
<dbReference type="PANTHER" id="PTHR31482">
    <property type="entry name" value="ESTS AU081301(E20138)"/>
    <property type="match status" value="1"/>
</dbReference>
<gene>
    <name evidence="2" type="ORF">G2W53_019868</name>
</gene>
<comment type="caution">
    <text evidence="2">The sequence shown here is derived from an EMBL/GenBank/DDBJ whole genome shotgun (WGS) entry which is preliminary data.</text>
</comment>
<sequence length="260" mass="28974">MWNLGEPLVASALPVIPLTVKSTGFFTQHSYSLFNFSSVCEHTTLFISQPPFPTPPSTNSPAFILTLLTCKAFPNALHRKRNANGAIHTIQKPAFKCRQLGHLVEPLKHFDPRIEEMQGFGSAFVVLSSVKWKERVHNARNVVGCENVGNTTRVVRSGVDKQGTRIVTIDENRGGIVVVVDNGETSGEGMEKVESGRKCGFDDWDVYVGGSHMEKYEERHSTRVSLLDLHESILDCIVNRLPPHDLYKMSHVCTSLRNMS</sequence>
<dbReference type="PANTHER" id="PTHR31482:SF18">
    <property type="entry name" value="ESTS AU081301(E20138)"/>
    <property type="match status" value="1"/>
</dbReference>
<dbReference type="SUPFAM" id="SSF81383">
    <property type="entry name" value="F-box domain"/>
    <property type="match status" value="1"/>
</dbReference>
<evidence type="ECO:0000313" key="3">
    <source>
        <dbReference type="Proteomes" id="UP000634136"/>
    </source>
</evidence>
<feature type="domain" description="F-box" evidence="1">
    <location>
        <begin position="223"/>
        <end position="260"/>
    </location>
</feature>
<dbReference type="PROSITE" id="PS50181">
    <property type="entry name" value="FBOX"/>
    <property type="match status" value="1"/>
</dbReference>
<dbReference type="InterPro" id="IPR001810">
    <property type="entry name" value="F-box_dom"/>
</dbReference>
<protein>
    <submittedName>
        <fullName evidence="2">F-box protein</fullName>
    </submittedName>
</protein>
<dbReference type="Pfam" id="PF00646">
    <property type="entry name" value="F-box"/>
    <property type="match status" value="1"/>
</dbReference>
<dbReference type="AlphaFoldDB" id="A0A834U2M3"/>
<keyword evidence="3" id="KW-1185">Reference proteome</keyword>
<name>A0A834U2M3_9FABA</name>
<evidence type="ECO:0000259" key="1">
    <source>
        <dbReference type="PROSITE" id="PS50181"/>
    </source>
</evidence>
<proteinExistence type="predicted"/>
<reference evidence="2" key="1">
    <citation type="submission" date="2020-09" db="EMBL/GenBank/DDBJ databases">
        <title>Genome-Enabled Discovery of Anthraquinone Biosynthesis in Senna tora.</title>
        <authorList>
            <person name="Kang S.-H."/>
            <person name="Pandey R.P."/>
            <person name="Lee C.-M."/>
            <person name="Sim J.-S."/>
            <person name="Jeong J.-T."/>
            <person name="Choi B.-S."/>
            <person name="Jung M."/>
            <person name="Ginzburg D."/>
            <person name="Zhao K."/>
            <person name="Won S.Y."/>
            <person name="Oh T.-J."/>
            <person name="Yu Y."/>
            <person name="Kim N.-H."/>
            <person name="Lee O.R."/>
            <person name="Lee T.-H."/>
            <person name="Bashyal P."/>
            <person name="Kim T.-S."/>
            <person name="Lee W.-H."/>
            <person name="Kawkins C."/>
            <person name="Kim C.-K."/>
            <person name="Kim J.S."/>
            <person name="Ahn B.O."/>
            <person name="Rhee S.Y."/>
            <person name="Sohng J.K."/>
        </authorList>
    </citation>
    <scope>NUCLEOTIDE SEQUENCE</scope>
    <source>
        <tissue evidence="2">Leaf</tissue>
    </source>
</reference>
<accession>A0A834U2M3</accession>